<accession>A0A0S6VQV9</accession>
<evidence type="ECO:0000259" key="1">
    <source>
        <dbReference type="Pfam" id="PF00329"/>
    </source>
</evidence>
<dbReference type="PIRSF" id="PIRSF036585">
    <property type="entry name" value="EchD"/>
    <property type="match status" value="1"/>
</dbReference>
<dbReference type="EMBL" id="DF820455">
    <property type="protein sequence ID" value="GAK49626.1"/>
    <property type="molecule type" value="Genomic_DNA"/>
</dbReference>
<dbReference type="InterPro" id="IPR001268">
    <property type="entry name" value="NADH_UbQ_OxRdtase_30kDa_su"/>
</dbReference>
<proteinExistence type="predicted"/>
<dbReference type="InterPro" id="IPR037232">
    <property type="entry name" value="NADH_quin_OxRdtase_su_C/D-like"/>
</dbReference>
<keyword evidence="2" id="KW-0830">Ubiquinone</keyword>
<sequence length="133" mass="15226">MLENVREITLENMSEQVYRIKKAGFRFVTITCTDLGDTFDLLYQFDKEYEFHNLRLALPKGEDAPSVSHIYFAAALVENEIQDLFNLHFWNMAVNFVGRFILSENAPKAPLAKTPGIGIDARVITQKPQETQT</sequence>
<dbReference type="Pfam" id="PF00329">
    <property type="entry name" value="Complex1_30kDa"/>
    <property type="match status" value="1"/>
</dbReference>
<dbReference type="InterPro" id="IPR012179">
    <property type="entry name" value="NiFe-hyd_3_EchD"/>
</dbReference>
<dbReference type="HOGENOM" id="CLU_145298_1_0_0"/>
<gene>
    <name evidence="2" type="ORF">U14_00849</name>
</gene>
<dbReference type="GO" id="GO:0008137">
    <property type="term" value="F:NADH dehydrogenase (ubiquinone) activity"/>
    <property type="evidence" value="ECO:0007669"/>
    <property type="project" value="InterPro"/>
</dbReference>
<dbReference type="STRING" id="1499966.U14_00849"/>
<dbReference type="AlphaFoldDB" id="A0A0S6VQV9"/>
<protein>
    <submittedName>
        <fullName evidence="2">NADH dehydrogenase (Ubiquinone) 30 kDa subunit</fullName>
    </submittedName>
</protein>
<feature type="domain" description="NADH:ubiquinone oxidoreductase 30kDa subunit" evidence="1">
    <location>
        <begin position="21"/>
        <end position="113"/>
    </location>
</feature>
<evidence type="ECO:0000313" key="3">
    <source>
        <dbReference type="Proteomes" id="UP000030700"/>
    </source>
</evidence>
<keyword evidence="3" id="KW-1185">Reference proteome</keyword>
<dbReference type="Proteomes" id="UP000030700">
    <property type="component" value="Unassembled WGS sequence"/>
</dbReference>
<dbReference type="Gene3D" id="3.30.460.80">
    <property type="entry name" value="NADH:ubiquinone oxidoreductase, 30kDa subunit"/>
    <property type="match status" value="1"/>
</dbReference>
<name>A0A0S6VQV9_9BACT</name>
<dbReference type="SUPFAM" id="SSF143243">
    <property type="entry name" value="Nqo5-like"/>
    <property type="match status" value="1"/>
</dbReference>
<organism evidence="2">
    <name type="scientific">Candidatus Moduliflexus flocculans</name>
    <dbReference type="NCBI Taxonomy" id="1499966"/>
    <lineage>
        <taxon>Bacteria</taxon>
        <taxon>Candidatus Moduliflexota</taxon>
        <taxon>Candidatus Moduliflexia</taxon>
        <taxon>Candidatus Moduliflexales</taxon>
        <taxon>Candidatus Moduliflexaceae</taxon>
    </lineage>
</organism>
<reference evidence="2" key="1">
    <citation type="journal article" date="2015" name="PeerJ">
        <title>First genomic representation of candidate bacterial phylum KSB3 points to enhanced environmental sensing as a trigger of wastewater bulking.</title>
        <authorList>
            <person name="Sekiguchi Y."/>
            <person name="Ohashi A."/>
            <person name="Parks D.H."/>
            <person name="Yamauchi T."/>
            <person name="Tyson G.W."/>
            <person name="Hugenholtz P."/>
        </authorList>
    </citation>
    <scope>NUCLEOTIDE SEQUENCE [LARGE SCALE GENOMIC DNA]</scope>
</reference>
<evidence type="ECO:0000313" key="2">
    <source>
        <dbReference type="EMBL" id="GAK49626.1"/>
    </source>
</evidence>